<keyword evidence="5" id="KW-0560">Oxidoreductase</keyword>
<dbReference type="PANTHER" id="PTHR42784:SF1">
    <property type="entry name" value="PYRANOSE 2-OXIDASE"/>
    <property type="match status" value="1"/>
</dbReference>
<dbReference type="Pfam" id="PF13450">
    <property type="entry name" value="NAD_binding_8"/>
    <property type="match status" value="1"/>
</dbReference>
<evidence type="ECO:0000256" key="1">
    <source>
        <dbReference type="ARBA" id="ARBA00001974"/>
    </source>
</evidence>
<evidence type="ECO:0000313" key="8">
    <source>
        <dbReference type="Proteomes" id="UP000033411"/>
    </source>
</evidence>
<comment type="similarity">
    <text evidence="2">Belongs to the GMC oxidoreductase family.</text>
</comment>
<organism evidence="7 8">
    <name type="scientific">Devosia epidermidihirudinis</name>
    <dbReference type="NCBI Taxonomy" id="1293439"/>
    <lineage>
        <taxon>Bacteria</taxon>
        <taxon>Pseudomonadati</taxon>
        <taxon>Pseudomonadota</taxon>
        <taxon>Alphaproteobacteria</taxon>
        <taxon>Hyphomicrobiales</taxon>
        <taxon>Devosiaceae</taxon>
        <taxon>Devosia</taxon>
    </lineage>
</organism>
<dbReference type="AlphaFoldDB" id="A0A0F5QCU9"/>
<dbReference type="PATRIC" id="fig|1293439.3.peg.1184"/>
<comment type="caution">
    <text evidence="7">The sequence shown here is derived from an EMBL/GenBank/DDBJ whole genome shotgun (WGS) entry which is preliminary data.</text>
</comment>
<proteinExistence type="inferred from homology"/>
<evidence type="ECO:0000256" key="2">
    <source>
        <dbReference type="ARBA" id="ARBA00010790"/>
    </source>
</evidence>
<dbReference type="GO" id="GO:0016614">
    <property type="term" value="F:oxidoreductase activity, acting on CH-OH group of donors"/>
    <property type="evidence" value="ECO:0007669"/>
    <property type="project" value="InterPro"/>
</dbReference>
<evidence type="ECO:0000256" key="3">
    <source>
        <dbReference type="ARBA" id="ARBA00022630"/>
    </source>
</evidence>
<dbReference type="InterPro" id="IPR036188">
    <property type="entry name" value="FAD/NAD-bd_sf"/>
</dbReference>
<dbReference type="RefSeq" id="WP_046140346.1">
    <property type="nucleotide sequence ID" value="NZ_LANJ01000012.1"/>
</dbReference>
<gene>
    <name evidence="7" type="ORF">WH87_08070</name>
</gene>
<accession>A0A0F5QCU9</accession>
<dbReference type="OrthoDB" id="9798604at2"/>
<comment type="cofactor">
    <cofactor evidence="1">
        <name>FAD</name>
        <dbReference type="ChEBI" id="CHEBI:57692"/>
    </cofactor>
</comment>
<keyword evidence="4" id="KW-0274">FAD</keyword>
<dbReference type="Gene3D" id="3.50.50.60">
    <property type="entry name" value="FAD/NAD(P)-binding domain"/>
    <property type="match status" value="2"/>
</dbReference>
<evidence type="ECO:0000256" key="5">
    <source>
        <dbReference type="ARBA" id="ARBA00023002"/>
    </source>
</evidence>
<reference evidence="7 8" key="1">
    <citation type="submission" date="2015-03" db="EMBL/GenBank/DDBJ databases">
        <authorList>
            <person name="Lepp D."/>
            <person name="Hassan Y.I."/>
            <person name="Li X.-Z."/>
            <person name="Zhou T."/>
        </authorList>
    </citation>
    <scope>NUCLEOTIDE SEQUENCE [LARGE SCALE GENOMIC DNA]</scope>
    <source>
        <strain evidence="7 8">E84</strain>
    </source>
</reference>
<dbReference type="Proteomes" id="UP000033411">
    <property type="component" value="Unassembled WGS sequence"/>
</dbReference>
<evidence type="ECO:0000256" key="4">
    <source>
        <dbReference type="ARBA" id="ARBA00022827"/>
    </source>
</evidence>
<protein>
    <recommendedName>
        <fullName evidence="6">Glucose-methanol-choline oxidoreductase C-terminal domain-containing protein</fullName>
    </recommendedName>
</protein>
<keyword evidence="8" id="KW-1185">Reference proteome</keyword>
<keyword evidence="3" id="KW-0285">Flavoprotein</keyword>
<feature type="domain" description="Glucose-methanol-choline oxidoreductase C-terminal" evidence="6">
    <location>
        <begin position="386"/>
        <end position="516"/>
    </location>
</feature>
<dbReference type="PANTHER" id="PTHR42784">
    <property type="entry name" value="PYRANOSE 2-OXIDASE"/>
    <property type="match status" value="1"/>
</dbReference>
<dbReference type="EMBL" id="LANJ01000012">
    <property type="protein sequence ID" value="KKC38832.1"/>
    <property type="molecule type" value="Genomic_DNA"/>
</dbReference>
<dbReference type="InterPro" id="IPR051473">
    <property type="entry name" value="P2Ox-like"/>
</dbReference>
<dbReference type="STRING" id="1293439.WH87_08070"/>
<dbReference type="Pfam" id="PF05199">
    <property type="entry name" value="GMC_oxred_C"/>
    <property type="match status" value="1"/>
</dbReference>
<dbReference type="InterPro" id="IPR007867">
    <property type="entry name" value="GMC_OxRtase_C"/>
</dbReference>
<sequence>MAIRDLSKDDDKAVDSATYCVVGGGIAGLLLATRLARKNRQVIVLESGTLAFDAEIHALNEIDDPSGRYSRALTGRYRGLGGSSSRWGGRMIPISPEDQSARDHVSQPEWPISPGVLEGYQHELEKLFSVGHDSFEEIDRSAPGSSGLFLADQEDFKARWAKCPTFKRCNIVSMLGKEVRSSPNIRVWLNATVSEFDVDSASGRLRAVTAKSLMGQSITIEAREFAIAAGTIESTRLLLMLHEASGHNAFARTDALGSYFQDHLKAEIAVAGRQRPDFSNHLLSYRFIKGTRRDLHLELSHGAQRSDAVASSFVYVSMDLGNSGLAVIKSIAHGLQQRKVEVQHLRAAAKDVGLIARGAFWRMWHKQLYVPPGVNFRLMTSIEQLPDPQNRIRLSENRDRLGVKKPLFEWKPRDPDEKTFQSTVKHLKRYWQRSTLDTLCPLTWAPVVDNPDAKIIDQAEACAHPSGSTRMGTNPATSVVGPNLRCHDVPNVAVASASVFPTAGSANPTFTIMKLALWLADSYMSFPVL</sequence>
<name>A0A0F5QCU9_9HYPH</name>
<dbReference type="SUPFAM" id="SSF51905">
    <property type="entry name" value="FAD/NAD(P)-binding domain"/>
    <property type="match status" value="1"/>
</dbReference>
<evidence type="ECO:0000313" key="7">
    <source>
        <dbReference type="EMBL" id="KKC38832.1"/>
    </source>
</evidence>
<evidence type="ECO:0000259" key="6">
    <source>
        <dbReference type="Pfam" id="PF05199"/>
    </source>
</evidence>